<dbReference type="Pfam" id="PF13495">
    <property type="entry name" value="Phage_int_SAM_4"/>
    <property type="match status" value="1"/>
</dbReference>
<feature type="domain" description="Integrase SAM-like N-terminal" evidence="3">
    <location>
        <begin position="60"/>
        <end position="98"/>
    </location>
</feature>
<feature type="region of interest" description="Disordered" evidence="2">
    <location>
        <begin position="119"/>
        <end position="155"/>
    </location>
</feature>
<comment type="caution">
    <text evidence="4">The sequence shown here is derived from an EMBL/GenBank/DDBJ whole genome shotgun (WGS) entry which is preliminary data.</text>
</comment>
<name>A0A0F8ZH62_9ZZZZ</name>
<protein>
    <recommendedName>
        <fullName evidence="3">Integrase SAM-like N-terminal domain-containing protein</fullName>
    </recommendedName>
</protein>
<gene>
    <name evidence="4" type="ORF">LCGC14_2696370</name>
</gene>
<dbReference type="Gene3D" id="1.10.150.130">
    <property type="match status" value="1"/>
</dbReference>
<accession>A0A0F8ZH62</accession>
<keyword evidence="1" id="KW-0238">DNA-binding</keyword>
<proteinExistence type="predicted"/>
<feature type="non-terminal residue" evidence="4">
    <location>
        <position position="1"/>
    </location>
</feature>
<organism evidence="4">
    <name type="scientific">marine sediment metagenome</name>
    <dbReference type="NCBI Taxonomy" id="412755"/>
    <lineage>
        <taxon>unclassified sequences</taxon>
        <taxon>metagenomes</taxon>
        <taxon>ecological metagenomes</taxon>
    </lineage>
</organism>
<dbReference type="GO" id="GO:0003677">
    <property type="term" value="F:DNA binding"/>
    <property type="evidence" value="ECO:0007669"/>
    <property type="project" value="UniProtKB-KW"/>
</dbReference>
<evidence type="ECO:0000256" key="2">
    <source>
        <dbReference type="SAM" id="MobiDB-lite"/>
    </source>
</evidence>
<evidence type="ECO:0000313" key="4">
    <source>
        <dbReference type="EMBL" id="KKK93088.1"/>
    </source>
</evidence>
<evidence type="ECO:0000259" key="3">
    <source>
        <dbReference type="Pfam" id="PF13495"/>
    </source>
</evidence>
<dbReference type="InterPro" id="IPR010998">
    <property type="entry name" value="Integrase_recombinase_N"/>
</dbReference>
<sequence>IKTIRFLIVSCFKGLTLRRVYCKYEVYHPKTLQIYRIFTLIYSISTGILKQIMQKSNAKLIDQLSWAMGVKHYSLRTEKSYVPWVRRYIFYHKKRHPQGDGSQRGTIVSELSGCESEGICFDSETSPECPHTDQPGNERTQQRGKPEQSEFALQV</sequence>
<evidence type="ECO:0000256" key="1">
    <source>
        <dbReference type="ARBA" id="ARBA00023125"/>
    </source>
</evidence>
<dbReference type="GO" id="GO:0015074">
    <property type="term" value="P:DNA integration"/>
    <property type="evidence" value="ECO:0007669"/>
    <property type="project" value="InterPro"/>
</dbReference>
<dbReference type="AlphaFoldDB" id="A0A0F8ZH62"/>
<reference evidence="4" key="1">
    <citation type="journal article" date="2015" name="Nature">
        <title>Complex archaea that bridge the gap between prokaryotes and eukaryotes.</title>
        <authorList>
            <person name="Spang A."/>
            <person name="Saw J.H."/>
            <person name="Jorgensen S.L."/>
            <person name="Zaremba-Niedzwiedzka K."/>
            <person name="Martijn J."/>
            <person name="Lind A.E."/>
            <person name="van Eijk R."/>
            <person name="Schleper C."/>
            <person name="Guy L."/>
            <person name="Ettema T.J."/>
        </authorList>
    </citation>
    <scope>NUCLEOTIDE SEQUENCE</scope>
</reference>
<dbReference type="InterPro" id="IPR004107">
    <property type="entry name" value="Integrase_SAM-like_N"/>
</dbReference>
<dbReference type="EMBL" id="LAZR01047923">
    <property type="protein sequence ID" value="KKK93088.1"/>
    <property type="molecule type" value="Genomic_DNA"/>
</dbReference>